<reference evidence="1 2" key="1">
    <citation type="submission" date="2023-03" db="EMBL/GenBank/DDBJ databases">
        <title>High recombination rates correlate with genetic variation in Cardiocondyla obscurior ants.</title>
        <authorList>
            <person name="Errbii M."/>
        </authorList>
    </citation>
    <scope>NUCLEOTIDE SEQUENCE [LARGE SCALE GENOMIC DNA]</scope>
    <source>
        <strain evidence="1">Alpha-2009</strain>
        <tissue evidence="1">Whole body</tissue>
    </source>
</reference>
<name>A0AAW2GTK6_9HYME</name>
<gene>
    <name evidence="1" type="ORF">PUN28_002299</name>
</gene>
<accession>A0AAW2GTK6</accession>
<sequence length="142" mass="16183">MWMGTRLFEIPCNLARLVAEYLNRGRASEQRQAYRCQSVNRKSLTAPRPSRILHFLPPQTRHAPPASFIHPLERFAILLAQLSMSFSRRTLLSPGRDAKPSNADWTSIGYRINSLENLLKKKKKKRTNKKAALACCNSFSNG</sequence>
<dbReference type="Proteomes" id="UP001430953">
    <property type="component" value="Unassembled WGS sequence"/>
</dbReference>
<evidence type="ECO:0000313" key="1">
    <source>
        <dbReference type="EMBL" id="KAL0130558.1"/>
    </source>
</evidence>
<dbReference type="AlphaFoldDB" id="A0AAW2GTK6"/>
<organism evidence="1 2">
    <name type="scientific">Cardiocondyla obscurior</name>
    <dbReference type="NCBI Taxonomy" id="286306"/>
    <lineage>
        <taxon>Eukaryota</taxon>
        <taxon>Metazoa</taxon>
        <taxon>Ecdysozoa</taxon>
        <taxon>Arthropoda</taxon>
        <taxon>Hexapoda</taxon>
        <taxon>Insecta</taxon>
        <taxon>Pterygota</taxon>
        <taxon>Neoptera</taxon>
        <taxon>Endopterygota</taxon>
        <taxon>Hymenoptera</taxon>
        <taxon>Apocrita</taxon>
        <taxon>Aculeata</taxon>
        <taxon>Formicoidea</taxon>
        <taxon>Formicidae</taxon>
        <taxon>Myrmicinae</taxon>
        <taxon>Cardiocondyla</taxon>
    </lineage>
</organism>
<comment type="caution">
    <text evidence="1">The sequence shown here is derived from an EMBL/GenBank/DDBJ whole genome shotgun (WGS) entry which is preliminary data.</text>
</comment>
<dbReference type="EMBL" id="JADYXP020000002">
    <property type="protein sequence ID" value="KAL0130558.1"/>
    <property type="molecule type" value="Genomic_DNA"/>
</dbReference>
<proteinExistence type="predicted"/>
<keyword evidence="2" id="KW-1185">Reference proteome</keyword>
<evidence type="ECO:0000313" key="2">
    <source>
        <dbReference type="Proteomes" id="UP001430953"/>
    </source>
</evidence>
<protein>
    <submittedName>
        <fullName evidence="1">Uncharacterized protein</fullName>
    </submittedName>
</protein>